<dbReference type="Proteomes" id="UP000309117">
    <property type="component" value="Unassembled WGS sequence"/>
</dbReference>
<comment type="caution">
    <text evidence="3">The sequence shown here is derived from an EMBL/GenBank/DDBJ whole genome shotgun (WGS) entry which is preliminary data.</text>
</comment>
<feature type="compositionally biased region" description="Acidic residues" evidence="1">
    <location>
        <begin position="139"/>
        <end position="150"/>
    </location>
</feature>
<sequence>MKKKWIAILLALVSLVVCGTTSTQSVKASTPSINSSYWKRNRKVIVTRNVKIYKMRTATRQVIKSNSKTLRKGTIVFITRNKSKVWIFRGRIPSIGAASLKGYTWVAVQNNSKWIATYSKSNVKKYTKKSVTSSKTVAYDEDNQGDEEDNQATGPEPTLEDLKKLYPDRYKTQELSDDIINQLNSNISLMQKWQIVKSLSGNDRTQAEQILMKNMGMIKNVAGGGTWSPLSSGQFEQQMDRVTSASQRSANLIMGN</sequence>
<dbReference type="RefSeq" id="WP_135960278.1">
    <property type="nucleotide sequence ID" value="NZ_AQFR02000001.1"/>
</dbReference>
<evidence type="ECO:0000313" key="3">
    <source>
        <dbReference type="EMBL" id="TGY16850.1"/>
    </source>
</evidence>
<dbReference type="AlphaFoldDB" id="A0A4V3REK5"/>
<feature type="region of interest" description="Disordered" evidence="1">
    <location>
        <begin position="134"/>
        <end position="159"/>
    </location>
</feature>
<organism evidence="3 4">
    <name type="scientific">Lactobacillus intestinalis</name>
    <dbReference type="NCBI Taxonomy" id="151781"/>
    <lineage>
        <taxon>Bacteria</taxon>
        <taxon>Bacillati</taxon>
        <taxon>Bacillota</taxon>
        <taxon>Bacilli</taxon>
        <taxon>Lactobacillales</taxon>
        <taxon>Lactobacillaceae</taxon>
        <taxon>Lactobacillus</taxon>
    </lineage>
</organism>
<gene>
    <name evidence="3" type="ORF">E5351_02330</name>
</gene>
<evidence type="ECO:0000313" key="4">
    <source>
        <dbReference type="Proteomes" id="UP000309117"/>
    </source>
</evidence>
<feature type="chain" id="PRO_5038492942" description="Surface layer protein A domain-containing protein" evidence="2">
    <location>
        <begin position="20"/>
        <end position="256"/>
    </location>
</feature>
<evidence type="ECO:0000256" key="1">
    <source>
        <dbReference type="SAM" id="MobiDB-lite"/>
    </source>
</evidence>
<proteinExistence type="predicted"/>
<evidence type="ECO:0008006" key="5">
    <source>
        <dbReference type="Google" id="ProtNLM"/>
    </source>
</evidence>
<evidence type="ECO:0000256" key="2">
    <source>
        <dbReference type="SAM" id="SignalP"/>
    </source>
</evidence>
<keyword evidence="2" id="KW-0732">Signal</keyword>
<accession>A0A4V3REK5</accession>
<feature type="signal peptide" evidence="2">
    <location>
        <begin position="1"/>
        <end position="19"/>
    </location>
</feature>
<name>A0A4V3REK5_9LACO</name>
<dbReference type="EMBL" id="SRYV01000003">
    <property type="protein sequence ID" value="TGY16850.1"/>
    <property type="molecule type" value="Genomic_DNA"/>
</dbReference>
<protein>
    <recommendedName>
        <fullName evidence="5">Surface layer protein A domain-containing protein</fullName>
    </recommendedName>
</protein>
<reference evidence="3 4" key="1">
    <citation type="submission" date="2019-04" db="EMBL/GenBank/DDBJ databases">
        <title>Microbes associate with the intestines of laboratory mice.</title>
        <authorList>
            <person name="Navarre W."/>
            <person name="Wong E."/>
            <person name="Huang K."/>
            <person name="Tropini C."/>
            <person name="Ng K."/>
            <person name="Yu B."/>
        </authorList>
    </citation>
    <scope>NUCLEOTIDE SEQUENCE [LARGE SCALE GENOMIC DNA]</scope>
    <source>
        <strain evidence="3 4">NM61_E11</strain>
    </source>
</reference>